<sequence length="322" mass="33813">MKPLHLSHLSLTQVARFVPPTAWFGVSAIFHYLGPSFAVLLFPSIGVLGVAWFRIASAALIFAPVTRPWKTWRQADGRTRLLLIGLGVCLAVMNTAFYLALDRLPMSLVAAMEFGGTIAVALYGLRSRRNLSALVLAVLGIVILIDIKWATDLPGLCWAALNATLFVIYIVLGHKAAAGGASNGVEYLGAAMAIAFVIVMPIGIIQAVAAFGAPELVLAGIAVGLCSSVVPYVADQMAMSRLPRATFALYLAILPATATLIAAIMLAQVPTLQDIVGIALVMIAIAIHKPPRSATDAGHMSGGTDDDCTTMQPRQKKSGAAG</sequence>
<dbReference type="SUPFAM" id="SSF103481">
    <property type="entry name" value="Multidrug resistance efflux transporter EmrE"/>
    <property type="match status" value="2"/>
</dbReference>
<gene>
    <name evidence="4" type="ordered locus">TKWG_08380</name>
</gene>
<feature type="transmembrane region" description="Helical" evidence="2">
    <location>
        <begin position="184"/>
        <end position="210"/>
    </location>
</feature>
<evidence type="ECO:0000256" key="2">
    <source>
        <dbReference type="SAM" id="Phobius"/>
    </source>
</evidence>
<dbReference type="EMBL" id="CP003555">
    <property type="protein sequence ID" value="AFK62051.1"/>
    <property type="molecule type" value="Genomic_DNA"/>
</dbReference>
<dbReference type="RefSeq" id="WP_014750142.1">
    <property type="nucleotide sequence ID" value="NC_017964.1"/>
</dbReference>
<feature type="transmembrane region" description="Helical" evidence="2">
    <location>
        <begin position="216"/>
        <end position="234"/>
    </location>
</feature>
<keyword evidence="2" id="KW-0812">Transmembrane</keyword>
<feature type="transmembrane region" description="Helical" evidence="2">
    <location>
        <begin position="51"/>
        <end position="69"/>
    </location>
</feature>
<reference evidence="4 5" key="1">
    <citation type="journal article" date="2011" name="J. Bacteriol.">
        <title>Whole-genome shotgun sequencing of the sulfur-oxidizing chemoautotroph Tetrathiobacter kashmirensis.</title>
        <authorList>
            <person name="Ghosh W."/>
            <person name="George A."/>
            <person name="Agarwal A."/>
            <person name="Raj P."/>
            <person name="Alam M."/>
            <person name="Pyne P."/>
            <person name="Das Gupta S.K."/>
        </authorList>
    </citation>
    <scope>NUCLEOTIDE SEQUENCE [LARGE SCALE GENOMIC DNA]</scope>
    <source>
        <strain evidence="4 5">WT001</strain>
    </source>
</reference>
<feature type="domain" description="EamA" evidence="3">
    <location>
        <begin position="154"/>
        <end position="287"/>
    </location>
</feature>
<evidence type="ECO:0000313" key="4">
    <source>
        <dbReference type="EMBL" id="AFK62051.1"/>
    </source>
</evidence>
<feature type="transmembrane region" description="Helical" evidence="2">
    <location>
        <begin position="106"/>
        <end position="124"/>
    </location>
</feature>
<evidence type="ECO:0000313" key="5">
    <source>
        <dbReference type="Proteomes" id="UP000005267"/>
    </source>
</evidence>
<dbReference type="STRING" id="1036672.TKWG_08380"/>
<dbReference type="GO" id="GO:0016020">
    <property type="term" value="C:membrane"/>
    <property type="evidence" value="ECO:0007669"/>
    <property type="project" value="InterPro"/>
</dbReference>
<proteinExistence type="predicted"/>
<dbReference type="Pfam" id="PF00892">
    <property type="entry name" value="EamA"/>
    <property type="match status" value="1"/>
</dbReference>
<dbReference type="AlphaFoldDB" id="I3UAL3"/>
<feature type="transmembrane region" description="Helical" evidence="2">
    <location>
        <begin position="131"/>
        <end position="147"/>
    </location>
</feature>
<keyword evidence="2" id="KW-0472">Membrane</keyword>
<protein>
    <recommendedName>
        <fullName evidence="3">EamA domain-containing protein</fullName>
    </recommendedName>
</protein>
<organism evidence="4 5">
    <name type="scientific">Advenella kashmirensis (strain DSM 17095 / LMG 22695 / WT001)</name>
    <name type="common">Tetrathiobacter kashmirensis</name>
    <dbReference type="NCBI Taxonomy" id="1036672"/>
    <lineage>
        <taxon>Bacteria</taxon>
        <taxon>Pseudomonadati</taxon>
        <taxon>Pseudomonadota</taxon>
        <taxon>Betaproteobacteria</taxon>
        <taxon>Burkholderiales</taxon>
        <taxon>Alcaligenaceae</taxon>
    </lineage>
</organism>
<evidence type="ECO:0000256" key="1">
    <source>
        <dbReference type="SAM" id="MobiDB-lite"/>
    </source>
</evidence>
<dbReference type="OrthoDB" id="9815120at2"/>
<dbReference type="KEGG" id="aka:TKWG_08380"/>
<feature type="transmembrane region" description="Helical" evidence="2">
    <location>
        <begin position="153"/>
        <end position="172"/>
    </location>
</feature>
<evidence type="ECO:0000259" key="3">
    <source>
        <dbReference type="Pfam" id="PF00892"/>
    </source>
</evidence>
<keyword evidence="5" id="KW-1185">Reference proteome</keyword>
<dbReference type="HOGENOM" id="CLU_057295_0_0_4"/>
<dbReference type="InterPro" id="IPR000620">
    <property type="entry name" value="EamA_dom"/>
</dbReference>
<dbReference type="InterPro" id="IPR037185">
    <property type="entry name" value="EmrE-like"/>
</dbReference>
<keyword evidence="2" id="KW-1133">Transmembrane helix</keyword>
<feature type="transmembrane region" description="Helical" evidence="2">
    <location>
        <begin position="246"/>
        <end position="266"/>
    </location>
</feature>
<dbReference type="Proteomes" id="UP000005267">
    <property type="component" value="Chromosome"/>
</dbReference>
<feature type="region of interest" description="Disordered" evidence="1">
    <location>
        <begin position="292"/>
        <end position="322"/>
    </location>
</feature>
<feature type="transmembrane region" description="Helical" evidence="2">
    <location>
        <begin position="81"/>
        <end position="100"/>
    </location>
</feature>
<name>I3UAL3_ADVKW</name>
<accession>I3UAL3</accession>
<reference evidence="5" key="2">
    <citation type="journal article" date="2013" name="PLoS ONE">
        <title>Genome implosion elicits host-confinement in Alcaligenaceae: evidence from the comparative genomics of Tetrathiobacter kashmirensis, a pathogen in the making.</title>
        <authorList>
            <person name="Ghosh W."/>
            <person name="Alam M."/>
            <person name="Roy C."/>
            <person name="Pyne P."/>
            <person name="George A."/>
            <person name="Chakraborty R."/>
            <person name="Majumder S."/>
            <person name="Agarwal A."/>
            <person name="Chakraborty S."/>
            <person name="Majumdar S."/>
            <person name="Gupta S.K."/>
        </authorList>
    </citation>
    <scope>NUCLEOTIDE SEQUENCE [LARGE SCALE GENOMIC DNA]</scope>
    <source>
        <strain evidence="5">WT001</strain>
    </source>
</reference>